<dbReference type="Proteomes" id="UP001198830">
    <property type="component" value="Unassembled WGS sequence"/>
</dbReference>
<sequence>MDDDSRFEQLSDRQRTYLRLVFDLCTSAEIAYRTGSSTATIDKQLNRACKKLGVASRVDAARRFHEYEERVQSLDPGGKINSPSQSDGSAFSWPLPSKVRPFKMLTRQQILVWMAIVAIVTPAGITVGAMVIVTIALLLGAYP</sequence>
<keyword evidence="1" id="KW-0812">Transmembrane</keyword>
<reference evidence="3 4" key="1">
    <citation type="submission" date="2021-10" db="EMBL/GenBank/DDBJ databases">
        <title>The diversity and Nitrogen Metabolism of Culturable Nitrate-Utilizing Bacteria Within the Oxygen Minimum Zone of the Changjiang (Yangtze River)Estuary.</title>
        <authorList>
            <person name="Zhang D."/>
            <person name="Zheng J."/>
            <person name="Liu S."/>
            <person name="He W."/>
        </authorList>
    </citation>
    <scope>NUCLEOTIDE SEQUENCE [LARGE SCALE GENOMIC DNA]</scope>
    <source>
        <strain evidence="3 4">FXH275-2</strain>
    </source>
</reference>
<organism evidence="3 4">
    <name type="scientific">Sphingobium soli</name>
    <dbReference type="NCBI Taxonomy" id="1591116"/>
    <lineage>
        <taxon>Bacteria</taxon>
        <taxon>Pseudomonadati</taxon>
        <taxon>Pseudomonadota</taxon>
        <taxon>Alphaproteobacteria</taxon>
        <taxon>Sphingomonadales</taxon>
        <taxon>Sphingomonadaceae</taxon>
        <taxon>Sphingobium</taxon>
    </lineage>
</organism>
<dbReference type="InterPro" id="IPR000792">
    <property type="entry name" value="Tscrpt_reg_LuxR_C"/>
</dbReference>
<feature type="transmembrane region" description="Helical" evidence="1">
    <location>
        <begin position="110"/>
        <end position="142"/>
    </location>
</feature>
<feature type="domain" description="HTH luxR-type" evidence="2">
    <location>
        <begin position="3"/>
        <end position="68"/>
    </location>
</feature>
<comment type="caution">
    <text evidence="3">The sequence shown here is derived from an EMBL/GenBank/DDBJ whole genome shotgun (WGS) entry which is preliminary data.</text>
</comment>
<dbReference type="PROSITE" id="PS50043">
    <property type="entry name" value="HTH_LUXR_2"/>
    <property type="match status" value="1"/>
</dbReference>
<keyword evidence="4" id="KW-1185">Reference proteome</keyword>
<keyword evidence="1" id="KW-1133">Transmembrane helix</keyword>
<proteinExistence type="predicted"/>
<dbReference type="CDD" id="cd06170">
    <property type="entry name" value="LuxR_C_like"/>
    <property type="match status" value="1"/>
</dbReference>
<evidence type="ECO:0000256" key="1">
    <source>
        <dbReference type="SAM" id="Phobius"/>
    </source>
</evidence>
<protein>
    <submittedName>
        <fullName evidence="3">Helix-turn-helix transcriptional regulator</fullName>
    </submittedName>
</protein>
<name>A0ABS8H5B3_9SPHN</name>
<dbReference type="InterPro" id="IPR036388">
    <property type="entry name" value="WH-like_DNA-bd_sf"/>
</dbReference>
<evidence type="ECO:0000313" key="4">
    <source>
        <dbReference type="Proteomes" id="UP001198830"/>
    </source>
</evidence>
<dbReference type="Pfam" id="PF00196">
    <property type="entry name" value="GerE"/>
    <property type="match status" value="1"/>
</dbReference>
<gene>
    <name evidence="3" type="ORF">LL253_11740</name>
</gene>
<dbReference type="InterPro" id="IPR016032">
    <property type="entry name" value="Sig_transdc_resp-reg_C-effctor"/>
</dbReference>
<dbReference type="SMART" id="SM00421">
    <property type="entry name" value="HTH_LUXR"/>
    <property type="match status" value="1"/>
</dbReference>
<evidence type="ECO:0000259" key="2">
    <source>
        <dbReference type="PROSITE" id="PS50043"/>
    </source>
</evidence>
<dbReference type="EMBL" id="JAJGNP010000008">
    <property type="protein sequence ID" value="MCC4233360.1"/>
    <property type="molecule type" value="Genomic_DNA"/>
</dbReference>
<keyword evidence="1" id="KW-0472">Membrane</keyword>
<accession>A0ABS8H5B3</accession>
<evidence type="ECO:0000313" key="3">
    <source>
        <dbReference type="EMBL" id="MCC4233360.1"/>
    </source>
</evidence>
<dbReference type="SUPFAM" id="SSF46894">
    <property type="entry name" value="C-terminal effector domain of the bipartite response regulators"/>
    <property type="match status" value="1"/>
</dbReference>
<dbReference type="RefSeq" id="WP_228227268.1">
    <property type="nucleotide sequence ID" value="NZ_JAJGNP010000008.1"/>
</dbReference>
<dbReference type="Gene3D" id="1.10.10.10">
    <property type="entry name" value="Winged helix-like DNA-binding domain superfamily/Winged helix DNA-binding domain"/>
    <property type="match status" value="1"/>
</dbReference>